<gene>
    <name evidence="2" type="ORF">EQ811_06955</name>
</gene>
<comment type="caution">
    <text evidence="2">The sequence shown here is derived from an EMBL/GenBank/DDBJ whole genome shotgun (WGS) entry which is preliminary data.</text>
</comment>
<dbReference type="EMBL" id="SCHC01000002">
    <property type="protein sequence ID" value="TBW76600.1"/>
    <property type="molecule type" value="Genomic_DNA"/>
</dbReference>
<sequence length="186" mass="20992">MNKDHYLKLLKRYLGHINNDEKQDILNEYETHFYSGKQEGKSEEQISQELGNPKSIAKELRATAAVERAKSNSSISNIFSAIIAVMGLSLFNFFIILFPAVMIFFAIVSLILFTISMLGAPIMLIVKGFIDGFSSIILYDVFMAGLMFGIGLMVVVITIYIIKWIYIMIVKYLKWNVSVVKGSVQS</sequence>
<keyword evidence="1" id="KW-0472">Membrane</keyword>
<dbReference type="RefSeq" id="WP_002453870.1">
    <property type="nucleotide sequence ID" value="NZ_AP014956.1"/>
</dbReference>
<dbReference type="AlphaFoldDB" id="A0A4Q9WHY6"/>
<dbReference type="GeneID" id="93668747"/>
<dbReference type="Proteomes" id="UP000291949">
    <property type="component" value="Unassembled WGS sequence"/>
</dbReference>
<reference evidence="2 3" key="1">
    <citation type="journal article" date="2019" name="Sci. Transl. Med.">
        <title>Quorum sensing between bacterial species on the skin protects against epidermal injury in atopic dermatitis.</title>
        <authorList>
            <person name="Williams M.R."/>
        </authorList>
    </citation>
    <scope>NUCLEOTIDE SEQUENCE [LARGE SCALE GENOMIC DNA]</scope>
    <source>
        <strain evidence="2 3">H8</strain>
    </source>
</reference>
<organism evidence="2 3">
    <name type="scientific">Staphylococcus capitis</name>
    <dbReference type="NCBI Taxonomy" id="29388"/>
    <lineage>
        <taxon>Bacteria</taxon>
        <taxon>Bacillati</taxon>
        <taxon>Bacillota</taxon>
        <taxon>Bacilli</taxon>
        <taxon>Bacillales</taxon>
        <taxon>Staphylococcaceae</taxon>
        <taxon>Staphylococcus</taxon>
    </lineage>
</organism>
<dbReference type="Pfam" id="PF22564">
    <property type="entry name" value="HAAS"/>
    <property type="match status" value="1"/>
</dbReference>
<name>A0A4Q9WHY6_STACP</name>
<feature type="transmembrane region" description="Helical" evidence="1">
    <location>
        <begin position="78"/>
        <end position="97"/>
    </location>
</feature>
<keyword evidence="1" id="KW-0812">Transmembrane</keyword>
<evidence type="ECO:0000313" key="2">
    <source>
        <dbReference type="EMBL" id="TBW76600.1"/>
    </source>
</evidence>
<evidence type="ECO:0000256" key="1">
    <source>
        <dbReference type="SAM" id="Phobius"/>
    </source>
</evidence>
<evidence type="ECO:0000313" key="3">
    <source>
        <dbReference type="Proteomes" id="UP000291949"/>
    </source>
</evidence>
<keyword evidence="1" id="KW-1133">Transmembrane helix</keyword>
<accession>A0A4Q9WHY6</accession>
<proteinExistence type="predicted"/>
<feature type="transmembrane region" description="Helical" evidence="1">
    <location>
        <begin position="138"/>
        <end position="166"/>
    </location>
</feature>
<feature type="transmembrane region" description="Helical" evidence="1">
    <location>
        <begin position="103"/>
        <end position="126"/>
    </location>
</feature>
<protein>
    <submittedName>
        <fullName evidence="2">DUF1700 domain-containing protein</fullName>
    </submittedName>
</protein>